<dbReference type="InterPro" id="IPR037523">
    <property type="entry name" value="VOC_core"/>
</dbReference>
<evidence type="ECO:0000259" key="1">
    <source>
        <dbReference type="PROSITE" id="PS51819"/>
    </source>
</evidence>
<keyword evidence="3" id="KW-1185">Reference proteome</keyword>
<gene>
    <name evidence="2" type="ORF">DSM104329_02789</name>
</gene>
<feature type="domain" description="VOC" evidence="1">
    <location>
        <begin position="21"/>
        <end position="166"/>
    </location>
</feature>
<dbReference type="PROSITE" id="PS51819">
    <property type="entry name" value="VOC"/>
    <property type="match status" value="1"/>
</dbReference>
<proteinExistence type="predicted"/>
<sequence length="182" mass="20103">MSERLLTPPRPVAALADLFANVWQLGYVTTDLDRGIGFLRERFGLEHCVEVPTDTATFLKGDEPADWSARIAMGARGGLIVELIEPVSGEVGFYRRFLPADGSFAVRLHHLATFMALGDEAWDEMTQLLARSGLRVDYTVLIPGRVRAGYVDTSDELGHMLEICQLQDADVEFFTGLARDSA</sequence>
<evidence type="ECO:0000313" key="2">
    <source>
        <dbReference type="EMBL" id="UGS36385.1"/>
    </source>
</evidence>
<dbReference type="Proteomes" id="UP001162834">
    <property type="component" value="Chromosome"/>
</dbReference>
<organism evidence="2 3">
    <name type="scientific">Capillimicrobium parvum</name>
    <dbReference type="NCBI Taxonomy" id="2884022"/>
    <lineage>
        <taxon>Bacteria</taxon>
        <taxon>Bacillati</taxon>
        <taxon>Actinomycetota</taxon>
        <taxon>Thermoleophilia</taxon>
        <taxon>Solirubrobacterales</taxon>
        <taxon>Capillimicrobiaceae</taxon>
        <taxon>Capillimicrobium</taxon>
    </lineage>
</organism>
<reference evidence="2" key="1">
    <citation type="journal article" date="2022" name="Int. J. Syst. Evol. Microbiol.">
        <title>Pseudomonas aegrilactucae sp. nov. and Pseudomonas morbosilactucae sp. nov., pathogens causing bacterial rot of lettuce in Japan.</title>
        <authorList>
            <person name="Sawada H."/>
            <person name="Fujikawa T."/>
            <person name="Satou M."/>
        </authorList>
    </citation>
    <scope>NUCLEOTIDE SEQUENCE</scope>
    <source>
        <strain evidence="2">0166_1</strain>
    </source>
</reference>
<evidence type="ECO:0000313" key="3">
    <source>
        <dbReference type="Proteomes" id="UP001162834"/>
    </source>
</evidence>
<dbReference type="KEGG" id="sbae:DSM104329_02789"/>
<dbReference type="SUPFAM" id="SSF54593">
    <property type="entry name" value="Glyoxalase/Bleomycin resistance protein/Dihydroxybiphenyl dioxygenase"/>
    <property type="match status" value="1"/>
</dbReference>
<dbReference type="AlphaFoldDB" id="A0A9E6XY74"/>
<dbReference type="Gene3D" id="3.10.180.10">
    <property type="entry name" value="2,3-Dihydroxybiphenyl 1,2-Dioxygenase, domain 1"/>
    <property type="match status" value="1"/>
</dbReference>
<accession>A0A9E6XY74</accession>
<dbReference type="EMBL" id="CP087164">
    <property type="protein sequence ID" value="UGS36385.1"/>
    <property type="molecule type" value="Genomic_DNA"/>
</dbReference>
<name>A0A9E6XY74_9ACTN</name>
<dbReference type="RefSeq" id="WP_259316057.1">
    <property type="nucleotide sequence ID" value="NZ_CP087164.1"/>
</dbReference>
<protein>
    <recommendedName>
        <fullName evidence="1">VOC domain-containing protein</fullName>
    </recommendedName>
</protein>
<dbReference type="InterPro" id="IPR029068">
    <property type="entry name" value="Glyas_Bleomycin-R_OHBP_Dase"/>
</dbReference>